<dbReference type="Gene3D" id="3.40.50.720">
    <property type="entry name" value="NAD(P)-binding Rossmann-like Domain"/>
    <property type="match status" value="1"/>
</dbReference>
<keyword evidence="6" id="KW-1185">Reference proteome</keyword>
<evidence type="ECO:0000256" key="1">
    <source>
        <dbReference type="ARBA" id="ARBA00006484"/>
    </source>
</evidence>
<dbReference type="InterPro" id="IPR002347">
    <property type="entry name" value="SDR_fam"/>
</dbReference>
<evidence type="ECO:0000256" key="3">
    <source>
        <dbReference type="ARBA" id="ARBA00023002"/>
    </source>
</evidence>
<dbReference type="EMBL" id="LNYX01000005">
    <property type="protein sequence ID" value="KTD65667.1"/>
    <property type="molecule type" value="Genomic_DNA"/>
</dbReference>
<reference evidence="5 6" key="1">
    <citation type="submission" date="2015-11" db="EMBL/GenBank/DDBJ databases">
        <title>Genomic analysis of 38 Legionella species identifies large and diverse effector repertoires.</title>
        <authorList>
            <person name="Burstein D."/>
            <person name="Amaro F."/>
            <person name="Zusman T."/>
            <person name="Lifshitz Z."/>
            <person name="Cohen O."/>
            <person name="Gilbert J.A."/>
            <person name="Pupko T."/>
            <person name="Shuman H.A."/>
            <person name="Segal G."/>
        </authorList>
    </citation>
    <scope>NUCLEOTIDE SEQUENCE [LARGE SCALE GENOMIC DNA]</scope>
    <source>
        <strain evidence="5 6">Mt.St.Helens-9</strain>
    </source>
</reference>
<evidence type="ECO:0000313" key="6">
    <source>
        <dbReference type="Proteomes" id="UP000054877"/>
    </source>
</evidence>
<evidence type="ECO:0000256" key="4">
    <source>
        <dbReference type="SAM" id="Phobius"/>
    </source>
</evidence>
<organism evidence="5 6">
    <name type="scientific">Legionella spiritensis</name>
    <dbReference type="NCBI Taxonomy" id="452"/>
    <lineage>
        <taxon>Bacteria</taxon>
        <taxon>Pseudomonadati</taxon>
        <taxon>Pseudomonadota</taxon>
        <taxon>Gammaproteobacteria</taxon>
        <taxon>Legionellales</taxon>
        <taxon>Legionellaceae</taxon>
        <taxon>Legionella</taxon>
    </lineage>
</organism>
<dbReference type="PANTHER" id="PTHR43391:SF14">
    <property type="entry name" value="DEHYDROGENASE_REDUCTASE SDR FAMILY PROTEIN 7-LIKE"/>
    <property type="match status" value="1"/>
</dbReference>
<dbReference type="Proteomes" id="UP000054877">
    <property type="component" value="Unassembled WGS sequence"/>
</dbReference>
<keyword evidence="4" id="KW-0812">Transmembrane</keyword>
<evidence type="ECO:0000313" key="5">
    <source>
        <dbReference type="EMBL" id="KTD65667.1"/>
    </source>
</evidence>
<dbReference type="STRING" id="452.Lspi_0379"/>
<dbReference type="GO" id="GO:0016491">
    <property type="term" value="F:oxidoreductase activity"/>
    <property type="evidence" value="ECO:0007669"/>
    <property type="project" value="UniProtKB-KW"/>
</dbReference>
<dbReference type="SUPFAM" id="SSF51735">
    <property type="entry name" value="NAD(P)-binding Rossmann-fold domains"/>
    <property type="match status" value="1"/>
</dbReference>
<dbReference type="AlphaFoldDB" id="A0A0W0Z9Q8"/>
<sequence length="238" mass="26379">MKNVWVILGATSVIANEFGHLAAKAGHDLILIGRNTLQLDVIADDLSLRHGIDCEVITLDLAVDIATLLDRLRTTGQEWSLFIAHSLILENSALTPDNIDALITTNITSTVQLIHGYLQKEQTRHQLIFLSSVAACRGRAKNSLYGASKAAIEVYLQGLQQNASPATTITIARLGFIDTAQTYGVPGVFYASPPKQCAKACWQGVHSGKRLLYHPFFWRFIMGVITRLPFFLYKRMRI</sequence>
<keyword evidence="4" id="KW-1133">Transmembrane helix</keyword>
<protein>
    <recommendedName>
        <fullName evidence="7">Oxidoreductase</fullName>
    </recommendedName>
</protein>
<dbReference type="PATRIC" id="fig|452.5.peg.416"/>
<feature type="transmembrane region" description="Helical" evidence="4">
    <location>
        <begin position="216"/>
        <end position="233"/>
    </location>
</feature>
<comment type="similarity">
    <text evidence="1">Belongs to the short-chain dehydrogenases/reductases (SDR) family.</text>
</comment>
<keyword evidence="3" id="KW-0560">Oxidoreductase</keyword>
<dbReference type="PANTHER" id="PTHR43391">
    <property type="entry name" value="RETINOL DEHYDROGENASE-RELATED"/>
    <property type="match status" value="1"/>
</dbReference>
<comment type="caution">
    <text evidence="5">The sequence shown here is derived from an EMBL/GenBank/DDBJ whole genome shotgun (WGS) entry which is preliminary data.</text>
</comment>
<name>A0A0W0Z9Q8_LEGSP</name>
<accession>A0A0W0Z9Q8</accession>
<dbReference type="PROSITE" id="PS00061">
    <property type="entry name" value="ADH_SHORT"/>
    <property type="match status" value="1"/>
</dbReference>
<gene>
    <name evidence="5" type="ORF">Lspi_0379</name>
</gene>
<dbReference type="InterPro" id="IPR020904">
    <property type="entry name" value="Sc_DH/Rdtase_CS"/>
</dbReference>
<dbReference type="OrthoDB" id="335726at2"/>
<keyword evidence="4" id="KW-0472">Membrane</keyword>
<dbReference type="InterPro" id="IPR036291">
    <property type="entry name" value="NAD(P)-bd_dom_sf"/>
</dbReference>
<proteinExistence type="inferred from homology"/>
<evidence type="ECO:0000256" key="2">
    <source>
        <dbReference type="ARBA" id="ARBA00022857"/>
    </source>
</evidence>
<dbReference type="Pfam" id="PF00106">
    <property type="entry name" value="adh_short"/>
    <property type="match status" value="1"/>
</dbReference>
<keyword evidence="2" id="KW-0521">NADP</keyword>
<evidence type="ECO:0008006" key="7">
    <source>
        <dbReference type="Google" id="ProtNLM"/>
    </source>
</evidence>